<reference evidence="2 3" key="1">
    <citation type="submission" date="2017-09" db="EMBL/GenBank/DDBJ databases">
        <title>Large-scale bioinformatics analysis of Bacillus genomes uncovers conserved roles of natural products in bacterial physiology.</title>
        <authorList>
            <consortium name="Agbiome Team Llc"/>
            <person name="Bleich R.M."/>
            <person name="Grubbs K.J."/>
            <person name="Santa Maria K.C."/>
            <person name="Allen S.E."/>
            <person name="Farag S."/>
            <person name="Shank E.A."/>
            <person name="Bowers A."/>
        </authorList>
    </citation>
    <scope>NUCLEOTIDE SEQUENCE [LARGE SCALE GENOMIC DNA]</scope>
    <source>
        <strain evidence="2 3">AFS070861</strain>
    </source>
</reference>
<dbReference type="AlphaFoldDB" id="A0A2B2LIC4"/>
<keyword evidence="1" id="KW-0472">Membrane</keyword>
<feature type="transmembrane region" description="Helical" evidence="1">
    <location>
        <begin position="42"/>
        <end position="59"/>
    </location>
</feature>
<dbReference type="EMBL" id="NVAP01000038">
    <property type="protein sequence ID" value="PFQ44557.1"/>
    <property type="molecule type" value="Genomic_DNA"/>
</dbReference>
<dbReference type="Proteomes" id="UP000224386">
    <property type="component" value="Unassembled WGS sequence"/>
</dbReference>
<feature type="transmembrane region" description="Helical" evidence="1">
    <location>
        <begin position="79"/>
        <end position="97"/>
    </location>
</feature>
<sequence>MRRFTWLSYVALITSLYPILYYQMSKKYEQDYDLELSPCEPVWLVLCFISPFLSLAIIYLGKIQNDVRKELGVKEENPWMYRTSIIIILLTVFLYLTQVSK</sequence>
<keyword evidence="1" id="KW-1133">Transmembrane helix</keyword>
<feature type="transmembrane region" description="Helical" evidence="1">
    <location>
        <begin position="6"/>
        <end position="22"/>
    </location>
</feature>
<evidence type="ECO:0000313" key="3">
    <source>
        <dbReference type="Proteomes" id="UP000224386"/>
    </source>
</evidence>
<evidence type="ECO:0000256" key="1">
    <source>
        <dbReference type="SAM" id="Phobius"/>
    </source>
</evidence>
<accession>A0A2B2LIC4</accession>
<name>A0A2B2LIC4_BACCE</name>
<gene>
    <name evidence="2" type="ORF">COK05_17905</name>
</gene>
<organism evidence="2 3">
    <name type="scientific">Bacillus cereus</name>
    <dbReference type="NCBI Taxonomy" id="1396"/>
    <lineage>
        <taxon>Bacteria</taxon>
        <taxon>Bacillati</taxon>
        <taxon>Bacillota</taxon>
        <taxon>Bacilli</taxon>
        <taxon>Bacillales</taxon>
        <taxon>Bacillaceae</taxon>
        <taxon>Bacillus</taxon>
        <taxon>Bacillus cereus group</taxon>
    </lineage>
</organism>
<protein>
    <submittedName>
        <fullName evidence="2">Uncharacterized protein</fullName>
    </submittedName>
</protein>
<comment type="caution">
    <text evidence="2">The sequence shown here is derived from an EMBL/GenBank/DDBJ whole genome shotgun (WGS) entry which is preliminary data.</text>
</comment>
<evidence type="ECO:0000313" key="2">
    <source>
        <dbReference type="EMBL" id="PFQ44557.1"/>
    </source>
</evidence>
<proteinExistence type="predicted"/>
<keyword evidence="1" id="KW-0812">Transmembrane</keyword>